<comment type="caution">
    <text evidence="1">The sequence shown here is derived from an EMBL/GenBank/DDBJ whole genome shotgun (WGS) entry which is preliminary data.</text>
</comment>
<gene>
    <name evidence="1" type="ORF">SDC9_188734</name>
</gene>
<protein>
    <recommendedName>
        <fullName evidence="2">Hydrolase</fullName>
    </recommendedName>
</protein>
<dbReference type="PANTHER" id="PTHR38659">
    <property type="entry name" value="METAL-DEPENDENT PHOSPHOHYDROLASE"/>
    <property type="match status" value="1"/>
</dbReference>
<dbReference type="PANTHER" id="PTHR38659:SF2">
    <property type="entry name" value="HDIG DOMAIN PROTEIN"/>
    <property type="match status" value="1"/>
</dbReference>
<reference evidence="1" key="1">
    <citation type="submission" date="2019-08" db="EMBL/GenBank/DDBJ databases">
        <authorList>
            <person name="Kucharzyk K."/>
            <person name="Murdoch R.W."/>
            <person name="Higgins S."/>
            <person name="Loffler F."/>
        </authorList>
    </citation>
    <scope>NUCLEOTIDE SEQUENCE</scope>
</reference>
<sequence length="116" mass="12603">MLREAGIGEDVIHAVLSHGWTLCSEVEPVLPMEKVLFTIDELTGLITATALMRPSRSLMDLEVSSVKKKWKAKGFSVGVNRELIAKGADLLGLDLDVVIQLSIEGMREVASEIDLG</sequence>
<evidence type="ECO:0008006" key="2">
    <source>
        <dbReference type="Google" id="ProtNLM"/>
    </source>
</evidence>
<organism evidence="1">
    <name type="scientific">bioreactor metagenome</name>
    <dbReference type="NCBI Taxonomy" id="1076179"/>
    <lineage>
        <taxon>unclassified sequences</taxon>
        <taxon>metagenomes</taxon>
        <taxon>ecological metagenomes</taxon>
    </lineage>
</organism>
<name>A0A645HRS9_9ZZZZ</name>
<dbReference type="AlphaFoldDB" id="A0A645HRS9"/>
<proteinExistence type="predicted"/>
<accession>A0A645HRS9</accession>
<evidence type="ECO:0000313" key="1">
    <source>
        <dbReference type="EMBL" id="MPN41192.1"/>
    </source>
</evidence>
<dbReference type="EMBL" id="VSSQ01098079">
    <property type="protein sequence ID" value="MPN41192.1"/>
    <property type="molecule type" value="Genomic_DNA"/>
</dbReference>